<feature type="compositionally biased region" description="Polar residues" evidence="1">
    <location>
        <begin position="1"/>
        <end position="20"/>
    </location>
</feature>
<comment type="caution">
    <text evidence="2">The sequence shown here is derived from an EMBL/GenBank/DDBJ whole genome shotgun (WGS) entry which is preliminary data.</text>
</comment>
<dbReference type="AlphaFoldDB" id="A0A251XHW3"/>
<proteinExistence type="predicted"/>
<gene>
    <name evidence="2" type="ORF">CMMCAS07_12135</name>
</gene>
<evidence type="ECO:0000313" key="3">
    <source>
        <dbReference type="Proteomes" id="UP000195062"/>
    </source>
</evidence>
<reference evidence="2 3" key="1">
    <citation type="submission" date="2016-08" db="EMBL/GenBank/DDBJ databases">
        <title>Genome sequence of Clavibacter michiganensis subsp. michiganensis strain CASJ007.</title>
        <authorList>
            <person name="Thapa S.P."/>
            <person name="Coaker G."/>
        </authorList>
    </citation>
    <scope>NUCLEOTIDE SEQUENCE [LARGE SCALE GENOMIC DNA]</scope>
    <source>
        <strain evidence="2">CASJ007</strain>
    </source>
</reference>
<keyword evidence="3" id="KW-1185">Reference proteome</keyword>
<name>A0A251XHW3_CLAMM</name>
<evidence type="ECO:0000313" key="2">
    <source>
        <dbReference type="EMBL" id="OUE02758.1"/>
    </source>
</evidence>
<dbReference type="EMBL" id="MDHH01000002">
    <property type="protein sequence ID" value="OUE02758.1"/>
    <property type="molecule type" value="Genomic_DNA"/>
</dbReference>
<organism evidence="2 3">
    <name type="scientific">Clavibacter michiganensis subsp. michiganensis</name>
    <dbReference type="NCBI Taxonomy" id="33013"/>
    <lineage>
        <taxon>Bacteria</taxon>
        <taxon>Bacillati</taxon>
        <taxon>Actinomycetota</taxon>
        <taxon>Actinomycetes</taxon>
        <taxon>Micrococcales</taxon>
        <taxon>Microbacteriaceae</taxon>
        <taxon>Clavibacter</taxon>
    </lineage>
</organism>
<dbReference type="Proteomes" id="UP000195062">
    <property type="component" value="Unassembled WGS sequence"/>
</dbReference>
<evidence type="ECO:0000256" key="1">
    <source>
        <dbReference type="SAM" id="MobiDB-lite"/>
    </source>
</evidence>
<feature type="region of interest" description="Disordered" evidence="1">
    <location>
        <begin position="1"/>
        <end position="22"/>
    </location>
</feature>
<accession>A0A251XHW3</accession>
<protein>
    <submittedName>
        <fullName evidence="2">Uncharacterized protein</fullName>
    </submittedName>
</protein>
<sequence>MNPGRSSQPATSTSNASPWTSRPARRMAFTCSLASDMIFGASLASHRSNGA</sequence>